<dbReference type="Proteomes" id="UP001595629">
    <property type="component" value="Unassembled WGS sequence"/>
</dbReference>
<dbReference type="SMART" id="SM00943">
    <property type="entry name" value="Prim-Pol"/>
    <property type="match status" value="1"/>
</dbReference>
<dbReference type="InterPro" id="IPR015330">
    <property type="entry name" value="DNA_primase/pol_bifunc_N"/>
</dbReference>
<dbReference type="RefSeq" id="WP_386736336.1">
    <property type="nucleotide sequence ID" value="NZ_JBHRXI010000016.1"/>
</dbReference>
<accession>A0ABV7TIE5</accession>
<protein>
    <submittedName>
        <fullName evidence="3">PriCT-2 domain-containing protein</fullName>
    </submittedName>
</protein>
<proteinExistence type="predicted"/>
<dbReference type="Pfam" id="PF08707">
    <property type="entry name" value="PriCT_2"/>
    <property type="match status" value="1"/>
</dbReference>
<evidence type="ECO:0000313" key="3">
    <source>
        <dbReference type="EMBL" id="MFC3615066.1"/>
    </source>
</evidence>
<dbReference type="EMBL" id="JBHRXI010000016">
    <property type="protein sequence ID" value="MFC3615066.1"/>
    <property type="molecule type" value="Genomic_DNA"/>
</dbReference>
<feature type="domain" description="DNA primase/polymerase bifunctional N-terminal" evidence="2">
    <location>
        <begin position="13"/>
        <end position="197"/>
    </location>
</feature>
<reference evidence="4" key="1">
    <citation type="journal article" date="2019" name="Int. J. Syst. Evol. Microbiol.">
        <title>The Global Catalogue of Microorganisms (GCM) 10K type strain sequencing project: providing services to taxonomists for standard genome sequencing and annotation.</title>
        <authorList>
            <consortium name="The Broad Institute Genomics Platform"/>
            <consortium name="The Broad Institute Genome Sequencing Center for Infectious Disease"/>
            <person name="Wu L."/>
            <person name="Ma J."/>
        </authorList>
    </citation>
    <scope>NUCLEOTIDE SEQUENCE [LARGE SCALE GENOMIC DNA]</scope>
    <source>
        <strain evidence="4">KCTC 42911</strain>
    </source>
</reference>
<feature type="region of interest" description="Disordered" evidence="1">
    <location>
        <begin position="380"/>
        <end position="426"/>
    </location>
</feature>
<keyword evidence="4" id="KW-1185">Reference proteome</keyword>
<dbReference type="Pfam" id="PF09250">
    <property type="entry name" value="Prim-Pol"/>
    <property type="match status" value="1"/>
</dbReference>
<name>A0ABV7TIE5_9RHOB</name>
<sequence length="901" mass="96625">MNAQNPKTKTFRFLWDAGYTNLIPVSPPDGKIHPKSALDPKSMGKSPAQLTRQNAWVGMGNWQKHEATEQDIAAWDTWGANIGMQMGCTVVALDVDITGNDLAAAALQIVTEKYPTAPLRYGREPKFLALFKVVGAPIPSSRVGIYNGEDAHLVEVLGTGKQAVVWGVQPQTRKPYRWPSDLPSLDALPVATLEDLGTLREAILKAAAKMGYKRGALDLDGVGNGETSKLGAKSSDPELTAELLRGLKNDYSWDGWFLMGLAAAGAELGPWGESAFDTFSKGSSKYDEATTRDVWYVCCKTARGTRGAGTIHSKAKEEGLLTGKLRRRHARSVSERAAEVEAQRHAEEIAEIAGQLTGDQRRVLALFDLNDDLSAGVAGREAARLEANSSAPESQESLEPPKAPEPPQMPSTGGSAPVSGCPKQTHLKQLPPGLVGMLIRQAAMKAWTKTDTVFLPAALSCVAACSAHRFVVKTRAPTALNLQSILVAGTTVGKNDAIGLAVRGVGGNPRMGRVGNVGSNLGLLRPLFENIGGGVLWTKDEIGIVLQYIRASDSNPQRAAFTLLMELYGLAFGSTEPHTVKSAKDSIPSVSFPFLVFFGATTPSTLHKAIEPGDVTSGQLSRWALFRGPNMAESIPLTEEAQSDAQLSHAIKAGLERIRQHATCIASGPATPLPPGMVRPKTMLTGDHGKHSVMLITPTGEAIRELDEFRQHVERMKQDSLSGKRDNVEGADGIWGRALENALKIAGIIALGDWAVAREVAESVSLTLDHARWGIALATESVELWENVVATELAGSQDAEDEKYILGLIEKQAPKHRGWASLTHINRADHRKIGGDRRTRAIQSLLGINAIEEKVIPAKGEGKKAGRSYRPSVDDDEVSMGVALPSAQHSDGEEFVGMAPL</sequence>
<gene>
    <name evidence="3" type="ORF">ACFORG_14960</name>
</gene>
<comment type="caution">
    <text evidence="3">The sequence shown here is derived from an EMBL/GenBank/DDBJ whole genome shotgun (WGS) entry which is preliminary data.</text>
</comment>
<feature type="compositionally biased region" description="Polar residues" evidence="1">
    <location>
        <begin position="387"/>
        <end position="397"/>
    </location>
</feature>
<organism evidence="3 4">
    <name type="scientific">Lutimaribacter marinistellae</name>
    <dbReference type="NCBI Taxonomy" id="1820329"/>
    <lineage>
        <taxon>Bacteria</taxon>
        <taxon>Pseudomonadati</taxon>
        <taxon>Pseudomonadota</taxon>
        <taxon>Alphaproteobacteria</taxon>
        <taxon>Rhodobacterales</taxon>
        <taxon>Roseobacteraceae</taxon>
        <taxon>Lutimaribacter</taxon>
    </lineage>
</organism>
<feature type="region of interest" description="Disordered" evidence="1">
    <location>
        <begin position="860"/>
        <end position="879"/>
    </location>
</feature>
<dbReference type="InterPro" id="IPR014819">
    <property type="entry name" value="PriCT_2"/>
</dbReference>
<evidence type="ECO:0000313" key="4">
    <source>
        <dbReference type="Proteomes" id="UP001595629"/>
    </source>
</evidence>
<evidence type="ECO:0000259" key="2">
    <source>
        <dbReference type="SMART" id="SM00943"/>
    </source>
</evidence>
<evidence type="ECO:0000256" key="1">
    <source>
        <dbReference type="SAM" id="MobiDB-lite"/>
    </source>
</evidence>